<keyword evidence="3" id="KW-0472">Membrane</keyword>
<dbReference type="Proteomes" id="UP000030655">
    <property type="component" value="Unassembled WGS sequence"/>
</dbReference>
<keyword evidence="3" id="KW-0812">Transmembrane</keyword>
<evidence type="ECO:0000313" key="5">
    <source>
        <dbReference type="Proteomes" id="UP000030655"/>
    </source>
</evidence>
<feature type="coiled-coil region" evidence="1">
    <location>
        <begin position="570"/>
        <end position="597"/>
    </location>
</feature>
<feature type="transmembrane region" description="Helical" evidence="3">
    <location>
        <begin position="207"/>
        <end position="234"/>
    </location>
</feature>
<accession>A0A059F088</accession>
<name>A0A059F088_9MICR</name>
<evidence type="ECO:0000313" key="4">
    <source>
        <dbReference type="EMBL" id="KCZ80406.1"/>
    </source>
</evidence>
<dbReference type="VEuPathDB" id="MicrosporidiaDB:H312_02200"/>
<feature type="compositionally biased region" description="Basic and acidic residues" evidence="2">
    <location>
        <begin position="116"/>
        <end position="160"/>
    </location>
</feature>
<dbReference type="AlphaFoldDB" id="A0A059F088"/>
<keyword evidence="1" id="KW-0175">Coiled coil</keyword>
<feature type="transmembrane region" description="Helical" evidence="3">
    <location>
        <begin position="241"/>
        <end position="259"/>
    </location>
</feature>
<proteinExistence type="predicted"/>
<sequence>MSKKKLISIVISMFLIGILVFIIYNSLKEENVNSNLSITNNNSSFLDNLRSNLQEDHEIERQKIKKERKKDGKKDTSKQNSKNKEGDKSHKKRKNKVELVKEKQRNEKASANINQNKEKNIISKQEDVLKTDEKKLEDNSLDHGKKGDKDEKNEDGKNVGKNEISVIDKVNSEKEDKDFHLPVDGIDLSAISSITASTAVFERIGSFFWSILMAGTSTVLSIGSFSGGVALGMAKAISQGVFWGLVGLFSASGGSIGSLEGFNITKIDNNLFKVEGIFKNETDINEEIFFIDVENVTIFNDKNETIIYENVLENDQERIKKIFEEIRKINMISGIDLNEVTGINPPNFNYLRRSRVYQNKTAIKKNKKIKMEKIFNTPDQSQQNFWDNVIDTSNEERNHKAHNLTTEYTKPNYSKFKDGEELTTEHGNNIFAMKEKYQEKDIIDLENPNFNETKDSEEVLNTKLYLTKNLKKNKRFQSNLKNDSNKNSLFKPTIDEIKGFKENVNTIEENDSKKTNKIDEGNKTDIKPTDVLENYKIFPNLMNILFRQTTDNANLVRNEETNKMSEKDFKSKVVKDIANAQENIKNLNLNVSSLGNGNSKVEKNIPLQEFKLVQENKTHNIQAPTKPKIYKDYKTTFGNGNKMNKEYAAGKGNHDSLDIPYQPNDKARELSFFEKKLGTKEIENNFIDDDLLDENVLGAFNDKENLFSLENYFLKDKLNVENNSKEIIESQKLLEKQFDEFESLIANTNNLD</sequence>
<keyword evidence="5" id="KW-1185">Reference proteome</keyword>
<feature type="transmembrane region" description="Helical" evidence="3">
    <location>
        <begin position="7"/>
        <end position="27"/>
    </location>
</feature>
<dbReference type="EMBL" id="KK365183">
    <property type="protein sequence ID" value="KCZ80406.1"/>
    <property type="molecule type" value="Genomic_DNA"/>
</dbReference>
<evidence type="ECO:0000256" key="1">
    <source>
        <dbReference type="SAM" id="Coils"/>
    </source>
</evidence>
<feature type="region of interest" description="Disordered" evidence="2">
    <location>
        <begin position="56"/>
        <end position="160"/>
    </location>
</feature>
<dbReference type="HOGENOM" id="CLU_411002_0_0_1"/>
<gene>
    <name evidence="4" type="ORF">H312_02200</name>
</gene>
<organism evidence="4 5">
    <name type="scientific">Anncaliia algerae PRA339</name>
    <dbReference type="NCBI Taxonomy" id="1288291"/>
    <lineage>
        <taxon>Eukaryota</taxon>
        <taxon>Fungi</taxon>
        <taxon>Fungi incertae sedis</taxon>
        <taxon>Microsporidia</taxon>
        <taxon>Tubulinosematoidea</taxon>
        <taxon>Tubulinosematidae</taxon>
        <taxon>Anncaliia</taxon>
    </lineage>
</organism>
<feature type="compositionally biased region" description="Basic and acidic residues" evidence="2">
    <location>
        <begin position="96"/>
        <end position="108"/>
    </location>
</feature>
<protein>
    <submittedName>
        <fullName evidence="4">Uncharacterized protein</fullName>
    </submittedName>
</protein>
<feature type="compositionally biased region" description="Basic and acidic residues" evidence="2">
    <location>
        <begin position="69"/>
        <end position="88"/>
    </location>
</feature>
<dbReference type="OrthoDB" id="2198616at2759"/>
<keyword evidence="3" id="KW-1133">Transmembrane helix</keyword>
<evidence type="ECO:0000256" key="3">
    <source>
        <dbReference type="SAM" id="Phobius"/>
    </source>
</evidence>
<reference evidence="4 5" key="2">
    <citation type="submission" date="2014-03" db="EMBL/GenBank/DDBJ databases">
        <title>The Genome Sequence of Anncaliia algerae insect isolate PRA339.</title>
        <authorList>
            <consortium name="The Broad Institute Genome Sequencing Platform"/>
            <consortium name="The Broad Institute Genome Sequencing Center for Infectious Disease"/>
            <person name="Cuomo C."/>
            <person name="Becnel J."/>
            <person name="Sanscrainte N."/>
            <person name="Walker B."/>
            <person name="Young S.K."/>
            <person name="Zeng Q."/>
            <person name="Gargeya S."/>
            <person name="Fitzgerald M."/>
            <person name="Haas B."/>
            <person name="Abouelleil A."/>
            <person name="Alvarado L."/>
            <person name="Arachchi H.M."/>
            <person name="Berlin A.M."/>
            <person name="Chapman S.B."/>
            <person name="Dewar J."/>
            <person name="Goldberg J."/>
            <person name="Griggs A."/>
            <person name="Gujja S."/>
            <person name="Hansen M."/>
            <person name="Howarth C."/>
            <person name="Imamovic A."/>
            <person name="Larimer J."/>
            <person name="McCowan C."/>
            <person name="Murphy C."/>
            <person name="Neiman D."/>
            <person name="Pearson M."/>
            <person name="Priest M."/>
            <person name="Roberts A."/>
            <person name="Saif S."/>
            <person name="Shea T."/>
            <person name="Sisk P."/>
            <person name="Sykes S."/>
            <person name="Wortman J."/>
            <person name="Nusbaum C."/>
            <person name="Birren B."/>
        </authorList>
    </citation>
    <scope>NUCLEOTIDE SEQUENCE [LARGE SCALE GENOMIC DNA]</scope>
    <source>
        <strain evidence="4 5">PRA339</strain>
    </source>
</reference>
<reference evidence="5" key="1">
    <citation type="submission" date="2013-02" db="EMBL/GenBank/DDBJ databases">
        <authorList>
            <consortium name="The Broad Institute Genome Sequencing Platform"/>
            <person name="Cuomo C."/>
            <person name="Becnel J."/>
            <person name="Sanscrainte N."/>
            <person name="Walker B."/>
            <person name="Young S.K."/>
            <person name="Zeng Q."/>
            <person name="Gargeya S."/>
            <person name="Fitzgerald M."/>
            <person name="Haas B."/>
            <person name="Abouelleil A."/>
            <person name="Alvarado L."/>
            <person name="Arachchi H.M."/>
            <person name="Berlin A.M."/>
            <person name="Chapman S.B."/>
            <person name="Dewar J."/>
            <person name="Goldberg J."/>
            <person name="Griggs A."/>
            <person name="Gujja S."/>
            <person name="Hansen M."/>
            <person name="Howarth C."/>
            <person name="Imamovic A."/>
            <person name="Larimer J."/>
            <person name="McCowan C."/>
            <person name="Murphy C."/>
            <person name="Neiman D."/>
            <person name="Pearson M."/>
            <person name="Priest M."/>
            <person name="Roberts A."/>
            <person name="Saif S."/>
            <person name="Shea T."/>
            <person name="Sisk P."/>
            <person name="Sykes S."/>
            <person name="Wortman J."/>
            <person name="Nusbaum C."/>
            <person name="Birren B."/>
        </authorList>
    </citation>
    <scope>NUCLEOTIDE SEQUENCE [LARGE SCALE GENOMIC DNA]</scope>
    <source>
        <strain evidence="5">PRA339</strain>
    </source>
</reference>
<evidence type="ECO:0000256" key="2">
    <source>
        <dbReference type="SAM" id="MobiDB-lite"/>
    </source>
</evidence>